<proteinExistence type="predicted"/>
<comment type="caution">
    <text evidence="3">The sequence shown here is derived from an EMBL/GenBank/DDBJ whole genome shotgun (WGS) entry which is preliminary data.</text>
</comment>
<feature type="compositionally biased region" description="Low complexity" evidence="1">
    <location>
        <begin position="45"/>
        <end position="59"/>
    </location>
</feature>
<evidence type="ECO:0000256" key="1">
    <source>
        <dbReference type="SAM" id="MobiDB-lite"/>
    </source>
</evidence>
<gene>
    <name evidence="3" type="ORF">CYCCA115_LOCUS1673</name>
</gene>
<accession>A0AAD2FDA4</accession>
<feature type="compositionally biased region" description="Basic and acidic residues" evidence="1">
    <location>
        <begin position="9"/>
        <end position="21"/>
    </location>
</feature>
<evidence type="ECO:0000256" key="2">
    <source>
        <dbReference type="SAM" id="Phobius"/>
    </source>
</evidence>
<dbReference type="Proteomes" id="UP001295423">
    <property type="component" value="Unassembled WGS sequence"/>
</dbReference>
<reference evidence="3" key="1">
    <citation type="submission" date="2023-08" db="EMBL/GenBank/DDBJ databases">
        <authorList>
            <person name="Audoor S."/>
            <person name="Bilcke G."/>
        </authorList>
    </citation>
    <scope>NUCLEOTIDE SEQUENCE</scope>
</reference>
<keyword evidence="2" id="KW-1133">Transmembrane helix</keyword>
<feature type="region of interest" description="Disordered" evidence="1">
    <location>
        <begin position="1"/>
        <end position="69"/>
    </location>
</feature>
<keyword evidence="2" id="KW-0812">Transmembrane</keyword>
<name>A0AAD2FDA4_9STRA</name>
<protein>
    <submittedName>
        <fullName evidence="3">Uncharacterized protein</fullName>
    </submittedName>
</protein>
<feature type="transmembrane region" description="Helical" evidence="2">
    <location>
        <begin position="299"/>
        <end position="322"/>
    </location>
</feature>
<sequence>MIVDQLLEEISKSDDTKENELNAKNSQSQIVKLVDDLVEWKPPESSDSSPSAASSSTEPKNNESEDQEENFDELIGYYNVSYTLTSKPKENPVGGKWTRSQRLLKIQRTMQHVLPLSSSSSTSSSAKGAAVAQVINAIFLECFWGLLPIWIVLRGDAVPLNKIPKEEPSTKATTNKGKKKKSPPSLLPGLSPRTVRAYFDSPRFAIGKFVFSFGPTSSVVLDTPYIDDRIRLGVGGTSGTKFVFSRIKDEQDNEAVDGWKWVLEKESTITKTKASYGLLWTSLLSGFAYKSLRFGMGKIVASTVFLASLVSLGLVMASTGGIETNSDNYTPGVAEAGGGGGK</sequence>
<evidence type="ECO:0000313" key="3">
    <source>
        <dbReference type="EMBL" id="CAJ1929396.1"/>
    </source>
</evidence>
<keyword evidence="4" id="KW-1185">Reference proteome</keyword>
<dbReference type="EMBL" id="CAKOGP040000080">
    <property type="protein sequence ID" value="CAJ1929396.1"/>
    <property type="molecule type" value="Genomic_DNA"/>
</dbReference>
<evidence type="ECO:0000313" key="4">
    <source>
        <dbReference type="Proteomes" id="UP001295423"/>
    </source>
</evidence>
<organism evidence="3 4">
    <name type="scientific">Cylindrotheca closterium</name>
    <dbReference type="NCBI Taxonomy" id="2856"/>
    <lineage>
        <taxon>Eukaryota</taxon>
        <taxon>Sar</taxon>
        <taxon>Stramenopiles</taxon>
        <taxon>Ochrophyta</taxon>
        <taxon>Bacillariophyta</taxon>
        <taxon>Bacillariophyceae</taxon>
        <taxon>Bacillariophycidae</taxon>
        <taxon>Bacillariales</taxon>
        <taxon>Bacillariaceae</taxon>
        <taxon>Cylindrotheca</taxon>
    </lineage>
</organism>
<feature type="region of interest" description="Disordered" evidence="1">
    <location>
        <begin position="162"/>
        <end position="189"/>
    </location>
</feature>
<dbReference type="AlphaFoldDB" id="A0AAD2FDA4"/>
<feature type="compositionally biased region" description="Basic and acidic residues" evidence="1">
    <location>
        <begin position="33"/>
        <end position="44"/>
    </location>
</feature>
<keyword evidence="2" id="KW-0472">Membrane</keyword>